<dbReference type="Proteomes" id="UP001390339">
    <property type="component" value="Unassembled WGS sequence"/>
</dbReference>
<evidence type="ECO:0000256" key="1">
    <source>
        <dbReference type="SAM" id="MobiDB-lite"/>
    </source>
</evidence>
<feature type="region of interest" description="Disordered" evidence="1">
    <location>
        <begin position="376"/>
        <end position="406"/>
    </location>
</feature>
<reference evidence="3 4" key="1">
    <citation type="journal article" date="2024" name="IMA Fungus">
        <title>Apiospora arundinis, a panoply of carbohydrate-active enzymes and secondary metabolites.</title>
        <authorList>
            <person name="Sorensen T."/>
            <person name="Petersen C."/>
            <person name="Muurmann A.T."/>
            <person name="Christiansen J.V."/>
            <person name="Brundto M.L."/>
            <person name="Overgaard C.K."/>
            <person name="Boysen A.T."/>
            <person name="Wollenberg R.D."/>
            <person name="Larsen T.O."/>
            <person name="Sorensen J.L."/>
            <person name="Nielsen K.L."/>
            <person name="Sondergaard T.E."/>
        </authorList>
    </citation>
    <scope>NUCLEOTIDE SEQUENCE [LARGE SCALE GENOMIC DNA]</scope>
    <source>
        <strain evidence="3 4">AAU 773</strain>
    </source>
</reference>
<feature type="domain" description="DUF7168" evidence="2">
    <location>
        <begin position="109"/>
        <end position="236"/>
    </location>
</feature>
<comment type="caution">
    <text evidence="3">The sequence shown here is derived from an EMBL/GenBank/DDBJ whole genome shotgun (WGS) entry which is preliminary data.</text>
</comment>
<feature type="region of interest" description="Disordered" evidence="1">
    <location>
        <begin position="1"/>
        <end position="38"/>
    </location>
</feature>
<organism evidence="3 4">
    <name type="scientific">Apiospora arundinis</name>
    <dbReference type="NCBI Taxonomy" id="335852"/>
    <lineage>
        <taxon>Eukaryota</taxon>
        <taxon>Fungi</taxon>
        <taxon>Dikarya</taxon>
        <taxon>Ascomycota</taxon>
        <taxon>Pezizomycotina</taxon>
        <taxon>Sordariomycetes</taxon>
        <taxon>Xylariomycetidae</taxon>
        <taxon>Amphisphaeriales</taxon>
        <taxon>Apiosporaceae</taxon>
        <taxon>Apiospora</taxon>
    </lineage>
</organism>
<keyword evidence="4" id="KW-1185">Reference proteome</keyword>
<name>A0ABR2IWQ8_9PEZI</name>
<protein>
    <recommendedName>
        <fullName evidence="2">DUF7168 domain-containing protein</fullName>
    </recommendedName>
</protein>
<feature type="region of interest" description="Disordered" evidence="1">
    <location>
        <begin position="238"/>
        <end position="290"/>
    </location>
</feature>
<accession>A0ABR2IWQ8</accession>
<sequence length="435" mass="48334">MDSAKADLRRTLDDLEEPENPPRKRPTRSRAPPNKLSPVLYKASAKELAEADTIRTSSSTADIDDAIILRIKKCLDCANYLTRWRQRLKQHFAEVLAHEPDEQRHYAGQSVVSISRCDGDRSRSVRQQSYTATLAHAMGCFFDCKHYSTGYTSSVDFTFYGIAENSIAAAMSFEMAYNLIAEWARPFKGVGSKNSYCHGICDELVKTAANEKASEELRAKKAESDAIAAKAREEEAERAARLARLAEPLRSPSSTPEPGPPLKAEPRDHTDCGREKSPEAASSATALSDGGNIVNYEQDCAHDDSVLFNPEEADNTVWEDFRVPDFDTKDEQRLDLFGGLDKEIKNLIKAESPSSEAFLDDKELLLPYSALLLPPQDNHSHQTPSYKLETSPPLLGEGKIPPPELSDNMEILESKWASHGQLVTFRKTATKIAED</sequence>
<dbReference type="EMBL" id="JAPCWZ010000004">
    <property type="protein sequence ID" value="KAK8869279.1"/>
    <property type="molecule type" value="Genomic_DNA"/>
</dbReference>
<feature type="compositionally biased region" description="Basic and acidic residues" evidence="1">
    <location>
        <begin position="1"/>
        <end position="13"/>
    </location>
</feature>
<evidence type="ECO:0000259" key="2">
    <source>
        <dbReference type="Pfam" id="PF23771"/>
    </source>
</evidence>
<dbReference type="Pfam" id="PF23771">
    <property type="entry name" value="DUF7168"/>
    <property type="match status" value="1"/>
</dbReference>
<evidence type="ECO:0000313" key="4">
    <source>
        <dbReference type="Proteomes" id="UP001390339"/>
    </source>
</evidence>
<gene>
    <name evidence="3" type="ORF">PGQ11_007857</name>
</gene>
<proteinExistence type="predicted"/>
<dbReference type="InterPro" id="IPR055592">
    <property type="entry name" value="DUF7168"/>
</dbReference>
<feature type="compositionally biased region" description="Basic and acidic residues" evidence="1">
    <location>
        <begin position="264"/>
        <end position="278"/>
    </location>
</feature>
<evidence type="ECO:0000313" key="3">
    <source>
        <dbReference type="EMBL" id="KAK8869279.1"/>
    </source>
</evidence>